<feature type="active site" description="Acyl-thioester intermediate" evidence="2">
    <location>
        <position position="199"/>
    </location>
</feature>
<dbReference type="GO" id="GO:0016787">
    <property type="term" value="F:hydrolase activity"/>
    <property type="evidence" value="ECO:0007669"/>
    <property type="project" value="UniProtKB-KW"/>
</dbReference>
<dbReference type="RefSeq" id="WP_156608415.1">
    <property type="nucleotide sequence ID" value="NZ_WPCU01000004.1"/>
</dbReference>
<sequence length="221" mass="24096">MSRTTTRPVDTGRNAALTVFGMGLLVIGLACLGWVGWQFFGTNIASERAYQEETAQLQQQWAEPAEEGEEPSRIKGDAIGLLRIPDLGPDYEVPILPGTDEETLTRGVGWYDSSVAPGEIGNFAVAGHRVTNGEPFRHLLDLDAGDVVEVETRDAVYTYELLGAPRDLTVADTDTWVLDPDPLNRSDDATEAIMTLTTCQDLFHSPDRSVAFAQLVGTENK</sequence>
<proteinExistence type="predicted"/>
<dbReference type="NCBIfam" id="TIGR01076">
    <property type="entry name" value="sortase_fam"/>
    <property type="match status" value="1"/>
</dbReference>
<dbReference type="InterPro" id="IPR023365">
    <property type="entry name" value="Sortase_dom-sf"/>
</dbReference>
<evidence type="ECO:0000256" key="1">
    <source>
        <dbReference type="ARBA" id="ARBA00022801"/>
    </source>
</evidence>
<dbReference type="CDD" id="cd05830">
    <property type="entry name" value="Sortase_E"/>
    <property type="match status" value="1"/>
</dbReference>
<feature type="transmembrane region" description="Helical" evidence="3">
    <location>
        <begin position="15"/>
        <end position="37"/>
    </location>
</feature>
<protein>
    <submittedName>
        <fullName evidence="4">Class E sortase</fullName>
    </submittedName>
</protein>
<dbReference type="Proteomes" id="UP000435304">
    <property type="component" value="Unassembled WGS sequence"/>
</dbReference>
<dbReference type="InterPro" id="IPR005754">
    <property type="entry name" value="Sortase"/>
</dbReference>
<dbReference type="AlphaFoldDB" id="A0A6A9URP8"/>
<keyword evidence="3" id="KW-0472">Membrane</keyword>
<dbReference type="PROSITE" id="PS51257">
    <property type="entry name" value="PROKAR_LIPOPROTEIN"/>
    <property type="match status" value="1"/>
</dbReference>
<keyword evidence="5" id="KW-1185">Reference proteome</keyword>
<keyword evidence="1" id="KW-0378">Hydrolase</keyword>
<reference evidence="4 5" key="1">
    <citation type="submission" date="2019-12" db="EMBL/GenBank/DDBJ databases">
        <title>Auraticoccus cholistani sp. nov., an actinomycete isolated from soil of Cholistan desert.</title>
        <authorList>
            <person name="Cheema M.T."/>
        </authorList>
    </citation>
    <scope>NUCLEOTIDE SEQUENCE [LARGE SCALE GENOMIC DNA]</scope>
    <source>
        <strain evidence="4 5">F435</strain>
    </source>
</reference>
<keyword evidence="3" id="KW-0812">Transmembrane</keyword>
<accession>A0A6A9URP8</accession>
<evidence type="ECO:0000256" key="2">
    <source>
        <dbReference type="PIRSR" id="PIRSR605754-1"/>
    </source>
</evidence>
<evidence type="ECO:0000313" key="4">
    <source>
        <dbReference type="EMBL" id="MVA75361.1"/>
    </source>
</evidence>
<dbReference type="SUPFAM" id="SSF63817">
    <property type="entry name" value="Sortase"/>
    <property type="match status" value="1"/>
</dbReference>
<dbReference type="InterPro" id="IPR042003">
    <property type="entry name" value="Sortase_E"/>
</dbReference>
<dbReference type="Gene3D" id="2.40.260.10">
    <property type="entry name" value="Sortase"/>
    <property type="match status" value="1"/>
</dbReference>
<dbReference type="Pfam" id="PF04203">
    <property type="entry name" value="Sortase"/>
    <property type="match status" value="1"/>
</dbReference>
<evidence type="ECO:0000313" key="5">
    <source>
        <dbReference type="Proteomes" id="UP000435304"/>
    </source>
</evidence>
<dbReference type="EMBL" id="WPCU01000004">
    <property type="protein sequence ID" value="MVA75361.1"/>
    <property type="molecule type" value="Genomic_DNA"/>
</dbReference>
<feature type="active site" description="Proton donor/acceptor" evidence="2">
    <location>
        <position position="128"/>
    </location>
</feature>
<gene>
    <name evidence="4" type="ORF">GC722_04855</name>
</gene>
<evidence type="ECO:0000256" key="3">
    <source>
        <dbReference type="SAM" id="Phobius"/>
    </source>
</evidence>
<dbReference type="NCBIfam" id="NF033747">
    <property type="entry name" value="class_E_sortase"/>
    <property type="match status" value="1"/>
</dbReference>
<comment type="caution">
    <text evidence="4">The sequence shown here is derived from an EMBL/GenBank/DDBJ whole genome shotgun (WGS) entry which is preliminary data.</text>
</comment>
<organism evidence="4 5">
    <name type="scientific">Auraticoccus cholistanensis</name>
    <dbReference type="NCBI Taxonomy" id="2656650"/>
    <lineage>
        <taxon>Bacteria</taxon>
        <taxon>Bacillati</taxon>
        <taxon>Actinomycetota</taxon>
        <taxon>Actinomycetes</taxon>
        <taxon>Propionibacteriales</taxon>
        <taxon>Propionibacteriaceae</taxon>
        <taxon>Auraticoccus</taxon>
    </lineage>
</organism>
<name>A0A6A9URP8_9ACTN</name>
<dbReference type="InterPro" id="IPR053465">
    <property type="entry name" value="Sortase_Class_E"/>
</dbReference>
<keyword evidence="3" id="KW-1133">Transmembrane helix</keyword>